<keyword evidence="1" id="KW-1133">Transmembrane helix</keyword>
<protein>
    <submittedName>
        <fullName evidence="3">Uncharacterized protein</fullName>
    </submittedName>
</protein>
<dbReference type="EMBL" id="PKUS01000002">
    <property type="protein sequence ID" value="PLW70208.1"/>
    <property type="molecule type" value="Genomic_DNA"/>
</dbReference>
<evidence type="ECO:0000313" key="3">
    <source>
        <dbReference type="EMBL" id="PLW70208.1"/>
    </source>
</evidence>
<feature type="chain" id="PRO_5014982665" evidence="2">
    <location>
        <begin position="28"/>
        <end position="99"/>
    </location>
</feature>
<evidence type="ECO:0000313" key="4">
    <source>
        <dbReference type="Proteomes" id="UP000235005"/>
    </source>
</evidence>
<name>A0A2N5X6V3_9GAMM</name>
<gene>
    <name evidence="3" type="ORF">C0039_03090</name>
</gene>
<feature type="transmembrane region" description="Helical" evidence="1">
    <location>
        <begin position="54"/>
        <end position="79"/>
    </location>
</feature>
<reference evidence="3 4" key="1">
    <citation type="submission" date="2018-01" db="EMBL/GenBank/DDBJ databases">
        <title>The draft genome sequence of Halioglobus lutimaris HF004.</title>
        <authorList>
            <person name="Du Z.-J."/>
            <person name="Shi M.-J."/>
        </authorList>
    </citation>
    <scope>NUCLEOTIDE SEQUENCE [LARGE SCALE GENOMIC DNA]</scope>
    <source>
        <strain evidence="3 4">HF004</strain>
    </source>
</reference>
<dbReference type="Proteomes" id="UP000235005">
    <property type="component" value="Unassembled WGS sequence"/>
</dbReference>
<keyword evidence="4" id="KW-1185">Reference proteome</keyword>
<accession>A0A2N5X6V3</accession>
<organism evidence="3 4">
    <name type="scientific">Pseudohalioglobus lutimaris</name>
    <dbReference type="NCBI Taxonomy" id="1737061"/>
    <lineage>
        <taxon>Bacteria</taxon>
        <taxon>Pseudomonadati</taxon>
        <taxon>Pseudomonadota</taxon>
        <taxon>Gammaproteobacteria</taxon>
        <taxon>Cellvibrionales</taxon>
        <taxon>Halieaceae</taxon>
        <taxon>Pseudohalioglobus</taxon>
    </lineage>
</organism>
<dbReference type="AlphaFoldDB" id="A0A2N5X6V3"/>
<proteinExistence type="predicted"/>
<keyword evidence="2" id="KW-0732">Signal</keyword>
<dbReference type="RefSeq" id="WP_076000577.1">
    <property type="nucleotide sequence ID" value="NZ_PKUS01000002.1"/>
</dbReference>
<comment type="caution">
    <text evidence="3">The sequence shown here is derived from an EMBL/GenBank/DDBJ whole genome shotgun (WGS) entry which is preliminary data.</text>
</comment>
<feature type="signal peptide" evidence="2">
    <location>
        <begin position="1"/>
        <end position="27"/>
    </location>
</feature>
<keyword evidence="1" id="KW-0812">Transmembrane</keyword>
<evidence type="ECO:0000256" key="2">
    <source>
        <dbReference type="SAM" id="SignalP"/>
    </source>
</evidence>
<sequence>MWRICLLLVVTLSTAVLAVATPNPADAAEARDVYCLDAPVAEGDMPAAGPGGGITLRGLVATLGIGLMSLLCLVPVALLSEWIMGRERSADDSRAAWGR</sequence>
<keyword evidence="1" id="KW-0472">Membrane</keyword>
<evidence type="ECO:0000256" key="1">
    <source>
        <dbReference type="SAM" id="Phobius"/>
    </source>
</evidence>